<reference evidence="1 2" key="1">
    <citation type="journal article" date="2022" name="Genome Biol. Evol.">
        <title>The Spruce Budworm Genome: Reconstructing the Evolutionary History of Antifreeze Proteins.</title>
        <authorList>
            <person name="Beliveau C."/>
            <person name="Gagne P."/>
            <person name="Picq S."/>
            <person name="Vernygora O."/>
            <person name="Keeling C.I."/>
            <person name="Pinkney K."/>
            <person name="Doucet D."/>
            <person name="Wen F."/>
            <person name="Johnston J.S."/>
            <person name="Maaroufi H."/>
            <person name="Boyle B."/>
            <person name="Laroche J."/>
            <person name="Dewar K."/>
            <person name="Juretic N."/>
            <person name="Blackburn G."/>
            <person name="Nisole A."/>
            <person name="Brunet B."/>
            <person name="Brandao M."/>
            <person name="Lumley L."/>
            <person name="Duan J."/>
            <person name="Quan G."/>
            <person name="Lucarotti C.J."/>
            <person name="Roe A.D."/>
            <person name="Sperling F.A.H."/>
            <person name="Levesque R.C."/>
            <person name="Cusson M."/>
        </authorList>
    </citation>
    <scope>NUCLEOTIDE SEQUENCE [LARGE SCALE GENOMIC DNA]</scope>
    <source>
        <strain evidence="1">Glfc:IPQL:Cfum</strain>
    </source>
</reference>
<proteinExistence type="predicted"/>
<evidence type="ECO:0000313" key="2">
    <source>
        <dbReference type="Proteomes" id="UP001064048"/>
    </source>
</evidence>
<name>A0ACC0KBG8_CHOFU</name>
<gene>
    <name evidence="1" type="ORF">MSG28_015699</name>
</gene>
<accession>A0ACC0KBG8</accession>
<protein>
    <submittedName>
        <fullName evidence="1">Uncharacterized protein</fullName>
    </submittedName>
</protein>
<dbReference type="EMBL" id="CM046129">
    <property type="protein sequence ID" value="KAI8433704.1"/>
    <property type="molecule type" value="Genomic_DNA"/>
</dbReference>
<organism evidence="1 2">
    <name type="scientific">Choristoneura fumiferana</name>
    <name type="common">Spruce budworm moth</name>
    <name type="synonym">Archips fumiferana</name>
    <dbReference type="NCBI Taxonomy" id="7141"/>
    <lineage>
        <taxon>Eukaryota</taxon>
        <taxon>Metazoa</taxon>
        <taxon>Ecdysozoa</taxon>
        <taxon>Arthropoda</taxon>
        <taxon>Hexapoda</taxon>
        <taxon>Insecta</taxon>
        <taxon>Pterygota</taxon>
        <taxon>Neoptera</taxon>
        <taxon>Endopterygota</taxon>
        <taxon>Lepidoptera</taxon>
        <taxon>Glossata</taxon>
        <taxon>Ditrysia</taxon>
        <taxon>Tortricoidea</taxon>
        <taxon>Tortricidae</taxon>
        <taxon>Tortricinae</taxon>
        <taxon>Choristoneura</taxon>
    </lineage>
</organism>
<evidence type="ECO:0000313" key="1">
    <source>
        <dbReference type="EMBL" id="KAI8433704.1"/>
    </source>
</evidence>
<keyword evidence="2" id="KW-1185">Reference proteome</keyword>
<sequence>MNALISSILLWHVVVVLSKSVNITTTNNTTTNTTETKDLELQIDALEKEKDELLNKINQAIDESVKALERVNDSDSNDGRQYLMELRQQIKELDEADSDESDEKNATSSENHINEVNATDEFRRFGKIKRNDPKSFLAERVRLKKRYKKGSAFMQTAQHLKVEKDIRDWIAMKNEEKRKIREYRLKRKLEESHYEICPRFGERRKKKKRRKKRKKAKEGDLNVQNRDGIVLSATKKYSFIIISWMTTTVEKETLNDVLPPSSSSSSQSIYVPLLGTCLLSEQEELGHSSHAGPVRIGNFARTIESLRRFVQVSSRCFPSPQSSW</sequence>
<dbReference type="Proteomes" id="UP001064048">
    <property type="component" value="Chromosome 29"/>
</dbReference>
<comment type="caution">
    <text evidence="1">The sequence shown here is derived from an EMBL/GenBank/DDBJ whole genome shotgun (WGS) entry which is preliminary data.</text>
</comment>